<gene>
    <name evidence="4" type="primary">ssb3</name>
    <name evidence="4" type="ordered locus">cauri_2052</name>
</gene>
<organism evidence="4 5">
    <name type="scientific">Corynebacterium aurimucosum (strain ATCC 700975 / DSM 44827 / CIP 107346 / CN-1)</name>
    <name type="common">Corynebacterium nigricans</name>
    <dbReference type="NCBI Taxonomy" id="548476"/>
    <lineage>
        <taxon>Bacteria</taxon>
        <taxon>Bacillati</taxon>
        <taxon>Actinomycetota</taxon>
        <taxon>Actinomycetes</taxon>
        <taxon>Mycobacteriales</taxon>
        <taxon>Corynebacteriaceae</taxon>
        <taxon>Corynebacterium</taxon>
    </lineage>
</organism>
<evidence type="ECO:0000256" key="1">
    <source>
        <dbReference type="ARBA" id="ARBA00023125"/>
    </source>
</evidence>
<dbReference type="EMBL" id="CP001601">
    <property type="protein sequence ID" value="ACP33645.1"/>
    <property type="molecule type" value="Genomic_DNA"/>
</dbReference>
<dbReference type="AlphaFoldDB" id="C3PIJ1"/>
<keyword evidence="1 2" id="KW-0238">DNA-binding</keyword>
<dbReference type="HOGENOM" id="CLU_078758_1_4_11"/>
<dbReference type="STRING" id="548476.cauri_2052"/>
<dbReference type="Proteomes" id="UP000002077">
    <property type="component" value="Chromosome"/>
</dbReference>
<dbReference type="KEGG" id="car:cauri_2052"/>
<feature type="region of interest" description="Disordered" evidence="3">
    <location>
        <begin position="141"/>
        <end position="214"/>
    </location>
</feature>
<protein>
    <submittedName>
        <fullName evidence="4">Single-stranded DNA-binding protein</fullName>
    </submittedName>
</protein>
<dbReference type="GO" id="GO:0003697">
    <property type="term" value="F:single-stranded DNA binding"/>
    <property type="evidence" value="ECO:0007669"/>
    <property type="project" value="InterPro"/>
</dbReference>
<dbReference type="PROSITE" id="PS50935">
    <property type="entry name" value="SSB"/>
    <property type="match status" value="1"/>
</dbReference>
<proteinExistence type="predicted"/>
<accession>C3PIJ1</accession>
<dbReference type="CDD" id="cd04496">
    <property type="entry name" value="SSB_OBF"/>
    <property type="match status" value="1"/>
</dbReference>
<dbReference type="Pfam" id="PF00436">
    <property type="entry name" value="SSB"/>
    <property type="match status" value="1"/>
</dbReference>
<feature type="compositionally biased region" description="Acidic residues" evidence="3">
    <location>
        <begin position="205"/>
        <end position="214"/>
    </location>
</feature>
<evidence type="ECO:0000256" key="3">
    <source>
        <dbReference type="SAM" id="MobiDB-lite"/>
    </source>
</evidence>
<reference evidence="4 5" key="1">
    <citation type="journal article" date="2010" name="BMC Genomics">
        <title>Complete genome sequence and lifestyle of black-pigmented Corynebacterium aurimucosum ATCC 700975 (formerly C. nigricans CN-1) isolated from a vaginal swab of a woman with spontaneous abortion.</title>
        <authorList>
            <person name="Trost E."/>
            <person name="Gotker S."/>
            <person name="Schneider J."/>
            <person name="Schneiker-Bekel S."/>
            <person name="Szczepanowski R."/>
            <person name="Tilker A."/>
            <person name="Viehoever P."/>
            <person name="Arnold W."/>
            <person name="Bekel T."/>
            <person name="Blom J."/>
            <person name="Gartemann K.H."/>
            <person name="Linke B."/>
            <person name="Goesmann A."/>
            <person name="Puhler A."/>
            <person name="Shukla S.K."/>
            <person name="Tauch A."/>
        </authorList>
    </citation>
    <scope>NUCLEOTIDE SEQUENCE [LARGE SCALE GENOMIC DNA]</scope>
    <source>
        <strain evidence="5">ATCC 700975 / DSM 44827 / CIP 107346 / CN-1</strain>
    </source>
</reference>
<keyword evidence="5" id="KW-1185">Reference proteome</keyword>
<evidence type="ECO:0000256" key="2">
    <source>
        <dbReference type="PROSITE-ProRule" id="PRU00252"/>
    </source>
</evidence>
<dbReference type="InterPro" id="IPR000424">
    <property type="entry name" value="Primosome_PriB/ssb"/>
</dbReference>
<dbReference type="Gene3D" id="2.40.50.140">
    <property type="entry name" value="Nucleic acid-binding proteins"/>
    <property type="match status" value="1"/>
</dbReference>
<dbReference type="SUPFAM" id="SSF50249">
    <property type="entry name" value="Nucleic acid-binding proteins"/>
    <property type="match status" value="1"/>
</dbReference>
<dbReference type="RefSeq" id="WP_010191173.1">
    <property type="nucleotide sequence ID" value="NC_012590.1"/>
</dbReference>
<evidence type="ECO:0000313" key="4">
    <source>
        <dbReference type="EMBL" id="ACP33645.1"/>
    </source>
</evidence>
<feature type="compositionally biased region" description="Low complexity" evidence="3">
    <location>
        <begin position="154"/>
        <end position="166"/>
    </location>
</feature>
<evidence type="ECO:0000313" key="5">
    <source>
        <dbReference type="Proteomes" id="UP000002077"/>
    </source>
</evidence>
<dbReference type="InterPro" id="IPR012340">
    <property type="entry name" value="NA-bd_OB-fold"/>
</dbReference>
<feature type="compositionally biased region" description="Polar residues" evidence="3">
    <location>
        <begin position="187"/>
        <end position="199"/>
    </location>
</feature>
<dbReference type="eggNOG" id="COG0629">
    <property type="taxonomic scope" value="Bacteria"/>
</dbReference>
<dbReference type="GeneID" id="31924697"/>
<name>C3PIJ1_CORA7</name>
<sequence>MSQYPISITGRLTHNPHLTKISDTMYKARIRIASSRSVPEKDEEGKTVWRELDLNFIDGEVWGQCAINVKKSLFKGMPVFVMGSIVTDRWKDQHGANRSRTFIKIAHVGLDLNRFCVTSTKIGTSYGEEGSEALWLGENPPVLDVDYTAPPSHTQNTEDTQNTENTEGSENPTEETMPAALRPGDTPQDTAADRQQAQSGAEPYLEPEPEEAMV</sequence>
<dbReference type="OrthoDB" id="4427276at2"/>